<organism evidence="1 2">
    <name type="scientific">Aspergillus costaricaensis CBS 115574</name>
    <dbReference type="NCBI Taxonomy" id="1448317"/>
    <lineage>
        <taxon>Eukaryota</taxon>
        <taxon>Fungi</taxon>
        <taxon>Dikarya</taxon>
        <taxon>Ascomycota</taxon>
        <taxon>Pezizomycotina</taxon>
        <taxon>Eurotiomycetes</taxon>
        <taxon>Eurotiomycetidae</taxon>
        <taxon>Eurotiales</taxon>
        <taxon>Aspergillaceae</taxon>
        <taxon>Aspergillus</taxon>
        <taxon>Aspergillus subgen. Circumdati</taxon>
    </lineage>
</organism>
<gene>
    <name evidence="1" type="ORF">BO79DRAFT_5329</name>
</gene>
<accession>A0ACD1IW95</accession>
<reference evidence="1" key="1">
    <citation type="submission" date="2018-02" db="EMBL/GenBank/DDBJ databases">
        <title>The genomes of Aspergillus section Nigri reveals drivers in fungal speciation.</title>
        <authorList>
            <consortium name="DOE Joint Genome Institute"/>
            <person name="Vesth T.C."/>
            <person name="Nybo J."/>
            <person name="Theobald S."/>
            <person name="Brandl J."/>
            <person name="Frisvad J.C."/>
            <person name="Nielsen K.F."/>
            <person name="Lyhne E.K."/>
            <person name="Kogle M.E."/>
            <person name="Kuo A."/>
            <person name="Riley R."/>
            <person name="Clum A."/>
            <person name="Nolan M."/>
            <person name="Lipzen A."/>
            <person name="Salamov A."/>
            <person name="Henrissat B."/>
            <person name="Wiebenga A."/>
            <person name="De vries R.P."/>
            <person name="Grigoriev I.V."/>
            <person name="Mortensen U.H."/>
            <person name="Andersen M.R."/>
            <person name="Baker S.E."/>
        </authorList>
    </citation>
    <scope>NUCLEOTIDE SEQUENCE</scope>
    <source>
        <strain evidence="1">CBS 115574</strain>
    </source>
</reference>
<dbReference type="EMBL" id="KZ824535">
    <property type="protein sequence ID" value="RAK94762.1"/>
    <property type="molecule type" value="Genomic_DNA"/>
</dbReference>
<evidence type="ECO:0000313" key="1">
    <source>
        <dbReference type="EMBL" id="RAK94762.1"/>
    </source>
</evidence>
<keyword evidence="2" id="KW-1185">Reference proteome</keyword>
<evidence type="ECO:0000313" key="2">
    <source>
        <dbReference type="Proteomes" id="UP000249748"/>
    </source>
</evidence>
<dbReference type="Proteomes" id="UP000249748">
    <property type="component" value="Unassembled WGS sequence"/>
</dbReference>
<sequence>MSVSSCALLSMTSTIICLYYHFPLIHALPRRLCRILSSIGSIFAFTVRSRFLHYTPLLLLHATSPTYPCALDTAASLFTLRLLGLFTFLKTLDTIGRRNASNVLFFCALYSTWCSGLYFSPPLDHYLVNNGVVQSGSVRRRI</sequence>
<name>A0ACD1IW95_9EURO</name>
<proteinExistence type="predicted"/>
<protein>
    <submittedName>
        <fullName evidence="1">Uncharacterized protein</fullName>
    </submittedName>
</protein>